<evidence type="ECO:0000313" key="2">
    <source>
        <dbReference type="EMBL" id="KOO39285.1"/>
    </source>
</evidence>
<accession>A0A4Y7X254</accession>
<keyword evidence="1" id="KW-0732">Signal</keyword>
<organism evidence="2">
    <name type="scientific">Halalkalibacterium halodurans</name>
    <name type="common">Bacillus halodurans</name>
    <dbReference type="NCBI Taxonomy" id="86665"/>
    <lineage>
        <taxon>Bacteria</taxon>
        <taxon>Bacillati</taxon>
        <taxon>Bacillota</taxon>
        <taxon>Bacilli</taxon>
        <taxon>Bacillales</taxon>
        <taxon>Bacillaceae</taxon>
        <taxon>Halalkalibacterium (ex Joshi et al. 2022)</taxon>
    </lineage>
</organism>
<gene>
    <name evidence="2" type="ORF">AMD02_10865</name>
</gene>
<dbReference type="EMBL" id="LILD01000001">
    <property type="protein sequence ID" value="KOO39285.1"/>
    <property type="molecule type" value="Genomic_DNA"/>
</dbReference>
<dbReference type="InterPro" id="IPR025616">
    <property type="entry name" value="YpjP"/>
</dbReference>
<comment type="caution">
    <text evidence="2">The sequence shown here is derived from an EMBL/GenBank/DDBJ whole genome shotgun (WGS) entry which is preliminary data.</text>
</comment>
<feature type="chain" id="PRO_5044367166" description="YpjP-like protein" evidence="1">
    <location>
        <begin position="22"/>
        <end position="212"/>
    </location>
</feature>
<dbReference type="RefSeq" id="WP_010897891.1">
    <property type="nucleotide sequence ID" value="NZ_CP040441.1"/>
</dbReference>
<sequence length="212" mass="24141">MVKWMKRGVLVSTALITLGFASPTDVVRGTENSSLPEKSENTDNGKPIIYRVDADSYGLYDSVLKTPNHYVHLADETTARLFADGIIEEAYEQSLKKFGPVIARKIGSMYEEKILPEFKHAIVDAVAGMPVDDLNDLKVSDDPASGQGEKIVHLYHQKTGNDLLRLHVRRDQPPKQGYWFNFHYHSYEDQFQSHRELGTVFWGKNMPPYWQA</sequence>
<evidence type="ECO:0008006" key="3">
    <source>
        <dbReference type="Google" id="ProtNLM"/>
    </source>
</evidence>
<dbReference type="Pfam" id="PF14005">
    <property type="entry name" value="YpjP"/>
    <property type="match status" value="1"/>
</dbReference>
<name>A0A0M0KKG5_ALKHA</name>
<dbReference type="AlphaFoldDB" id="A0A0M0KKG5"/>
<evidence type="ECO:0000256" key="1">
    <source>
        <dbReference type="SAM" id="SignalP"/>
    </source>
</evidence>
<proteinExistence type="predicted"/>
<accession>A0A0M0KKG5</accession>
<dbReference type="PATRIC" id="fig|136160.3.peg.2575"/>
<feature type="signal peptide" evidence="1">
    <location>
        <begin position="1"/>
        <end position="21"/>
    </location>
</feature>
<protein>
    <recommendedName>
        <fullName evidence="3">YpjP-like protein</fullName>
    </recommendedName>
</protein>
<dbReference type="GeneID" id="87597344"/>
<dbReference type="OMA" id="WFNFHYH"/>
<reference evidence="2" key="1">
    <citation type="submission" date="2015-08" db="EMBL/GenBank/DDBJ databases">
        <title>Complete DNA Sequence of Pseudomonas syringae pv. actinidiae, the Causal Agent of Kiwifruit Canker Disease.</title>
        <authorList>
            <person name="Rikkerink E.H.A."/>
            <person name="Fineran P.C."/>
        </authorList>
    </citation>
    <scope>NUCLEOTIDE SEQUENCE</scope>
    <source>
        <strain evidence="2">DSM 13666</strain>
    </source>
</reference>